<reference evidence="3" key="1">
    <citation type="submission" date="2018-09" db="EMBL/GenBank/DDBJ databases">
        <title>Genome sequencing of strain 2DFWR-13.</title>
        <authorList>
            <person name="Heo J."/>
            <person name="Kim S.-J."/>
            <person name="Kwon S.-W."/>
        </authorList>
    </citation>
    <scope>NUCLEOTIDE SEQUENCE [LARGE SCALE GENOMIC DNA]</scope>
    <source>
        <strain evidence="3">2DFWR-13</strain>
    </source>
</reference>
<gene>
    <name evidence="2" type="ORF">D7I47_05190</name>
</gene>
<feature type="compositionally biased region" description="Low complexity" evidence="1">
    <location>
        <begin position="1"/>
        <end position="11"/>
    </location>
</feature>
<name>A0A387B726_9MICO</name>
<evidence type="ECO:0000256" key="1">
    <source>
        <dbReference type="SAM" id="MobiDB-lite"/>
    </source>
</evidence>
<dbReference type="AlphaFoldDB" id="A0A387B726"/>
<proteinExistence type="predicted"/>
<dbReference type="KEGG" id="lyd:D7I47_05190"/>
<dbReference type="InterPro" id="IPR019099">
    <property type="entry name" value="Uncharacterised_PGPGW_TM"/>
</dbReference>
<organism evidence="2 3">
    <name type="scientific">Protaetiibacter intestinalis</name>
    <dbReference type="NCBI Taxonomy" id="2419774"/>
    <lineage>
        <taxon>Bacteria</taxon>
        <taxon>Bacillati</taxon>
        <taxon>Actinomycetota</taxon>
        <taxon>Actinomycetes</taxon>
        <taxon>Micrococcales</taxon>
        <taxon>Microbacteriaceae</taxon>
        <taxon>Protaetiibacter</taxon>
    </lineage>
</organism>
<evidence type="ECO:0000313" key="2">
    <source>
        <dbReference type="EMBL" id="AYF99452.1"/>
    </source>
</evidence>
<evidence type="ECO:0008006" key="4">
    <source>
        <dbReference type="Google" id="ProtNLM"/>
    </source>
</evidence>
<feature type="region of interest" description="Disordered" evidence="1">
    <location>
        <begin position="87"/>
        <end position="112"/>
    </location>
</feature>
<evidence type="ECO:0000313" key="3">
    <source>
        <dbReference type="Proteomes" id="UP000278886"/>
    </source>
</evidence>
<dbReference type="Proteomes" id="UP000278886">
    <property type="component" value="Chromosome"/>
</dbReference>
<dbReference type="EMBL" id="CP032630">
    <property type="protein sequence ID" value="AYF99452.1"/>
    <property type="molecule type" value="Genomic_DNA"/>
</dbReference>
<keyword evidence="3" id="KW-1185">Reference proteome</keyword>
<accession>A0A387B726</accession>
<dbReference type="Pfam" id="PF09656">
    <property type="entry name" value="PGPGW"/>
    <property type="match status" value="1"/>
</dbReference>
<feature type="region of interest" description="Disordered" evidence="1">
    <location>
        <begin position="1"/>
        <end position="22"/>
    </location>
</feature>
<sequence>MVGAAFSSGKRAAGRAREAIRGNPSADRAYRTAVGVTGGATVALGVVLMPLPGPGTLIALGGLAMLGSEFEGARKVSTKATAAAKTAAAKVAERRARRSSSTPADRGPSPAA</sequence>
<protein>
    <recommendedName>
        <fullName evidence="4">TIGR02611 family protein</fullName>
    </recommendedName>
</protein>